<feature type="region of interest" description="Disordered" evidence="1">
    <location>
        <begin position="135"/>
        <end position="206"/>
    </location>
</feature>
<dbReference type="Pfam" id="PF00855">
    <property type="entry name" value="PWWP"/>
    <property type="match status" value="1"/>
</dbReference>
<dbReference type="Proteomes" id="UP001153365">
    <property type="component" value="Unassembled WGS sequence"/>
</dbReference>
<keyword evidence="4" id="KW-1185">Reference proteome</keyword>
<reference evidence="3" key="1">
    <citation type="submission" date="2022-06" db="EMBL/GenBank/DDBJ databases">
        <authorList>
            <consortium name="SYNGENTA / RWTH Aachen University"/>
        </authorList>
    </citation>
    <scope>NUCLEOTIDE SEQUENCE</scope>
</reference>
<dbReference type="Gene3D" id="2.30.30.140">
    <property type="match status" value="1"/>
</dbReference>
<gene>
    <name evidence="3" type="ORF">PPACK8108_LOCUS15513</name>
</gene>
<proteinExistence type="predicted"/>
<evidence type="ECO:0000313" key="3">
    <source>
        <dbReference type="EMBL" id="CAH7682554.1"/>
    </source>
</evidence>
<feature type="compositionally biased region" description="Polar residues" evidence="1">
    <location>
        <begin position="466"/>
        <end position="476"/>
    </location>
</feature>
<sequence>MPPKTPRQSLGSAATPTSPFIQFSFQDIVLAKVKGHPAWPARIIDPHTAPNNLRDERKIAQKNSFLVKFFKTADYAWMNSKEMSKLGPSEIKAFIDNPNKKGADLKAAYQIALHPDEWEAEIENELRSLEQEYDELEPTNEGEIEMDSPEPVKKRKRNSEPKPKAKTPKKRKSDVVVTNGSAPASATPEPVAVATPAKKGRKKKEEPAVVINGEVTVRDWRHRLQRAFLGKSDVTEKMMPDIDEVFKSIEAFEMKTEWLTSSKLGKVLKRVGVLDDSKVPLDEKYNIRARARALQEKWRRTLGIGDESASRAATTAPVTDVKSSTKSLANGGQENKENTQPVQVSAENSSKTEASLPEAAPQDEAAPPEKDVETEDKMEVDPPSGSELPTEPQAPNGSSAPAEPQETKDEEMLTKTGTAVVSNEEEEKDDDTKVKDQEKSDVKAAEGRSDEEEEIKEDGEKMDCSDSPQPETTEAGESSEAKK</sequence>
<feature type="compositionally biased region" description="Polar residues" evidence="1">
    <location>
        <begin position="311"/>
        <end position="353"/>
    </location>
</feature>
<feature type="compositionally biased region" description="Acidic residues" evidence="1">
    <location>
        <begin position="135"/>
        <end position="148"/>
    </location>
</feature>
<dbReference type="PROSITE" id="PS50812">
    <property type="entry name" value="PWWP"/>
    <property type="match status" value="1"/>
</dbReference>
<accession>A0AAV0B6J4</accession>
<dbReference type="SUPFAM" id="SSF63748">
    <property type="entry name" value="Tudor/PWWP/MBT"/>
    <property type="match status" value="1"/>
</dbReference>
<feature type="compositionally biased region" description="Low complexity" evidence="1">
    <location>
        <begin position="181"/>
        <end position="197"/>
    </location>
</feature>
<evidence type="ECO:0000256" key="1">
    <source>
        <dbReference type="SAM" id="MobiDB-lite"/>
    </source>
</evidence>
<evidence type="ECO:0000259" key="2">
    <source>
        <dbReference type="PROSITE" id="PS50812"/>
    </source>
</evidence>
<feature type="compositionally biased region" description="Basic and acidic residues" evidence="1">
    <location>
        <begin position="430"/>
        <end position="448"/>
    </location>
</feature>
<feature type="region of interest" description="Disordered" evidence="1">
    <location>
        <begin position="307"/>
        <end position="483"/>
    </location>
</feature>
<protein>
    <submittedName>
        <fullName evidence="3">Expressed protein</fullName>
    </submittedName>
</protein>
<feature type="compositionally biased region" description="Basic and acidic residues" evidence="1">
    <location>
        <begin position="367"/>
        <end position="380"/>
    </location>
</feature>
<organism evidence="3 4">
    <name type="scientific">Phakopsora pachyrhizi</name>
    <name type="common">Asian soybean rust disease fungus</name>
    <dbReference type="NCBI Taxonomy" id="170000"/>
    <lineage>
        <taxon>Eukaryota</taxon>
        <taxon>Fungi</taxon>
        <taxon>Dikarya</taxon>
        <taxon>Basidiomycota</taxon>
        <taxon>Pucciniomycotina</taxon>
        <taxon>Pucciniomycetes</taxon>
        <taxon>Pucciniales</taxon>
        <taxon>Phakopsoraceae</taxon>
        <taxon>Phakopsora</taxon>
    </lineage>
</organism>
<feature type="domain" description="PWWP" evidence="2">
    <location>
        <begin position="25"/>
        <end position="78"/>
    </location>
</feature>
<evidence type="ECO:0000313" key="4">
    <source>
        <dbReference type="Proteomes" id="UP001153365"/>
    </source>
</evidence>
<dbReference type="EMBL" id="CALTRL010004139">
    <property type="protein sequence ID" value="CAH7682554.1"/>
    <property type="molecule type" value="Genomic_DNA"/>
</dbReference>
<dbReference type="SMART" id="SM00293">
    <property type="entry name" value="PWWP"/>
    <property type="match status" value="1"/>
</dbReference>
<name>A0AAV0B6J4_PHAPC</name>
<comment type="caution">
    <text evidence="3">The sequence shown here is derived from an EMBL/GenBank/DDBJ whole genome shotgun (WGS) entry which is preliminary data.</text>
</comment>
<dbReference type="InterPro" id="IPR000313">
    <property type="entry name" value="PWWP_dom"/>
</dbReference>
<dbReference type="AlphaFoldDB" id="A0AAV0B6J4"/>